<dbReference type="Pfam" id="PF01425">
    <property type="entry name" value="Amidase"/>
    <property type="match status" value="1"/>
</dbReference>
<sequence>MDNRYGAFITPELNVMPMRRGYLDGLVFAVKDVFAITDHRSSAGNPDWLRSHEASSYHADVVTKLLLAGASLRGVTHTDELMYSLGGENYHYGTPTNPRAPGRIPGGSSSGSAVAVASGGVDFALGTDTGGSIRVPSSYCGVFGFRPTYGAIGMDGVIPLSPSFDTVGWMADKAELLYKVGKVLLESGNSENENSVVVSRSQSFRKSMERIVIPTDAWALAGKGSSESLYNALAILQQDVTSTTEIVELAPEGLKKWMDAFRELQGDEIWTTHGEWIQREHPQFGSDIAERFTWASQQQGKDHTSARALRAEVTSQLRRMLGQSSCIVIPTVPEAAPLCGGDDRQLEMNRSGAMKLCCIAGLAGLPQVTVPITGEHGLPLGLSIIGGHGQDLRLLSWIKEIWK</sequence>
<dbReference type="SUPFAM" id="SSF75304">
    <property type="entry name" value="Amidase signature (AS) enzymes"/>
    <property type="match status" value="1"/>
</dbReference>
<keyword evidence="3" id="KW-1185">Reference proteome</keyword>
<dbReference type="STRING" id="1763538.LPB68_13690"/>
<dbReference type="Gene3D" id="3.90.1300.10">
    <property type="entry name" value="Amidase signature (AS) domain"/>
    <property type="match status" value="1"/>
</dbReference>
<feature type="domain" description="Amidase" evidence="1">
    <location>
        <begin position="20"/>
        <end position="395"/>
    </location>
</feature>
<dbReference type="NCBIfam" id="NF006169">
    <property type="entry name" value="PRK08310.1"/>
    <property type="match status" value="1"/>
</dbReference>
<dbReference type="KEGG" id="pcx:LPB68_13690"/>
<evidence type="ECO:0000259" key="1">
    <source>
        <dbReference type="Pfam" id="PF01425"/>
    </source>
</evidence>
<comment type="caution">
    <text evidence="2">The sequence shown here is derived from an EMBL/GenBank/DDBJ whole genome shotgun (WGS) entry which is preliminary data.</text>
</comment>
<dbReference type="OrthoDB" id="9811471at2"/>
<dbReference type="PANTHER" id="PTHR46310:SF7">
    <property type="entry name" value="AMIDASE 1"/>
    <property type="match status" value="1"/>
</dbReference>
<dbReference type="PANTHER" id="PTHR46310">
    <property type="entry name" value="AMIDASE 1"/>
    <property type="match status" value="1"/>
</dbReference>
<dbReference type="InterPro" id="IPR023631">
    <property type="entry name" value="Amidase_dom"/>
</dbReference>
<dbReference type="EMBL" id="LSFN01000036">
    <property type="protein sequence ID" value="OAB72073.1"/>
    <property type="molecule type" value="Genomic_DNA"/>
</dbReference>
<name>A0A162KQ47_9BACL</name>
<dbReference type="AlphaFoldDB" id="A0A162KQ47"/>
<dbReference type="InterPro" id="IPR036928">
    <property type="entry name" value="AS_sf"/>
</dbReference>
<reference evidence="2 3" key="1">
    <citation type="submission" date="2016-02" db="EMBL/GenBank/DDBJ databases">
        <title>Paenibacillus sp. LPB0068, isolated from Crassostrea gigas.</title>
        <authorList>
            <person name="Shin S.-K."/>
            <person name="Yi H."/>
        </authorList>
    </citation>
    <scope>NUCLEOTIDE SEQUENCE [LARGE SCALE GENOMIC DNA]</scope>
    <source>
        <strain evidence="2 3">LPB0068</strain>
    </source>
</reference>
<dbReference type="PROSITE" id="PS00571">
    <property type="entry name" value="AMIDASES"/>
    <property type="match status" value="1"/>
</dbReference>
<evidence type="ECO:0000313" key="2">
    <source>
        <dbReference type="EMBL" id="OAB72073.1"/>
    </source>
</evidence>
<dbReference type="InterPro" id="IPR020556">
    <property type="entry name" value="Amidase_CS"/>
</dbReference>
<organism evidence="2 3">
    <name type="scientific">Paenibacillus crassostreae</name>
    <dbReference type="NCBI Taxonomy" id="1763538"/>
    <lineage>
        <taxon>Bacteria</taxon>
        <taxon>Bacillati</taxon>
        <taxon>Bacillota</taxon>
        <taxon>Bacilli</taxon>
        <taxon>Bacillales</taxon>
        <taxon>Paenibacillaceae</taxon>
        <taxon>Paenibacillus</taxon>
    </lineage>
</organism>
<accession>A0A162KQ47</accession>
<proteinExistence type="predicted"/>
<gene>
    <name evidence="2" type="ORF">PNBC_17200</name>
</gene>
<dbReference type="Proteomes" id="UP000077134">
    <property type="component" value="Unassembled WGS sequence"/>
</dbReference>
<evidence type="ECO:0000313" key="3">
    <source>
        <dbReference type="Proteomes" id="UP000077134"/>
    </source>
</evidence>
<protein>
    <submittedName>
        <fullName evidence="2">Amidase</fullName>
    </submittedName>
</protein>